<feature type="domain" description="RNase III" evidence="2">
    <location>
        <begin position="17"/>
        <end position="138"/>
    </location>
</feature>
<evidence type="ECO:0000259" key="2">
    <source>
        <dbReference type="PROSITE" id="PS50142"/>
    </source>
</evidence>
<dbReference type="SMART" id="SM00535">
    <property type="entry name" value="RIBOc"/>
    <property type="match status" value="1"/>
</dbReference>
<protein>
    <recommendedName>
        <fullName evidence="2">RNase III domain-containing protein</fullName>
    </recommendedName>
</protein>
<dbReference type="Pfam" id="PF00636">
    <property type="entry name" value="Ribonuclease_3"/>
    <property type="match status" value="1"/>
</dbReference>
<gene>
    <name evidence="3" type="ORF">CERZMDRAFT_99713</name>
</gene>
<dbReference type="AlphaFoldDB" id="A0A6A6FA67"/>
<dbReference type="SUPFAM" id="SSF69065">
    <property type="entry name" value="RNase III domain-like"/>
    <property type="match status" value="1"/>
</dbReference>
<dbReference type="GO" id="GO:0004525">
    <property type="term" value="F:ribonuclease III activity"/>
    <property type="evidence" value="ECO:0007669"/>
    <property type="project" value="InterPro"/>
</dbReference>
<feature type="compositionally biased region" description="Basic residues" evidence="1">
    <location>
        <begin position="346"/>
        <end position="356"/>
    </location>
</feature>
<dbReference type="EMBL" id="ML992682">
    <property type="protein sequence ID" value="KAF2210302.1"/>
    <property type="molecule type" value="Genomic_DNA"/>
</dbReference>
<organism evidence="3 4">
    <name type="scientific">Cercospora zeae-maydis SCOH1-5</name>
    <dbReference type="NCBI Taxonomy" id="717836"/>
    <lineage>
        <taxon>Eukaryota</taxon>
        <taxon>Fungi</taxon>
        <taxon>Dikarya</taxon>
        <taxon>Ascomycota</taxon>
        <taxon>Pezizomycotina</taxon>
        <taxon>Dothideomycetes</taxon>
        <taxon>Dothideomycetidae</taxon>
        <taxon>Mycosphaerellales</taxon>
        <taxon>Mycosphaerellaceae</taxon>
        <taxon>Cercospora</taxon>
    </lineage>
</organism>
<dbReference type="Proteomes" id="UP000799539">
    <property type="component" value="Unassembled WGS sequence"/>
</dbReference>
<dbReference type="InterPro" id="IPR036389">
    <property type="entry name" value="RNase_III_sf"/>
</dbReference>
<evidence type="ECO:0000313" key="3">
    <source>
        <dbReference type="EMBL" id="KAF2210302.1"/>
    </source>
</evidence>
<dbReference type="GO" id="GO:0006396">
    <property type="term" value="P:RNA processing"/>
    <property type="evidence" value="ECO:0007669"/>
    <property type="project" value="InterPro"/>
</dbReference>
<keyword evidence="4" id="KW-1185">Reference proteome</keyword>
<accession>A0A6A6FA67</accession>
<dbReference type="OrthoDB" id="3895705at2759"/>
<feature type="region of interest" description="Disordered" evidence="1">
    <location>
        <begin position="250"/>
        <end position="274"/>
    </location>
</feature>
<dbReference type="Gene3D" id="1.10.1520.10">
    <property type="entry name" value="Ribonuclease III domain"/>
    <property type="match status" value="1"/>
</dbReference>
<dbReference type="PROSITE" id="PS50142">
    <property type="entry name" value="RNASE_3_2"/>
    <property type="match status" value="1"/>
</dbReference>
<feature type="region of interest" description="Disordered" evidence="1">
    <location>
        <begin position="304"/>
        <end position="366"/>
    </location>
</feature>
<evidence type="ECO:0000256" key="1">
    <source>
        <dbReference type="SAM" id="MobiDB-lite"/>
    </source>
</evidence>
<sequence>MAQTWTLDDAHTKAHVFSDLQSKLSYDFCDLNLLERCFLAGDTNSPDREGHRGLAQLGDSLMGFVVMSDGTERNLPRAVLQASSSEVRSKEHCGRIAKVLRLDQWLKLSERQVHNGVQPTTLKNVIAALVGAVWLDSHSYLAVLKLMIQMGLLNHAYHHDQQQAAAQVHEERHSDYWSLLTESDRTVLDAIQLRSPNSHDSPTQMMRSYTHPGECLQADLLTNANRGEQFLSGCNDWHLPIQSPEAVSLQMASLESSTMEGISPSNDKGSPTSRLQLPISESQELDTSNMQQGPANTESIVGSSLSMQEPNSDEVEGTQEISSTPFSSQRSQIPPGTRNYGGVRKPPGRKGNRKTPGRPQADDPATLIDNYISSEDRKGHDAQRRAMVFAAMRTYQAMILKVPGNGKAGLAALAISVGDSSALSILKAAVQGLRSQTLSDIIRIDRAMTISERLRVINRTDCCIELLRLMRNYHTVALWRDITTTKWGGVDAFVVSTPESLASEVPRAGNPLHIIKAHVSQGMTSFGNAMEGAETPCIGRRLRKLGERLDRLVRAWGEGVLLLLGQTLTETRILEPRDGDFDRLVELMDVSEGARIREISHVAERIFQYFRTEPSHAARLVLEITDDEILREIPRLSHDFVDLLRPLAEDSRSSSWSHL</sequence>
<proteinExistence type="predicted"/>
<feature type="compositionally biased region" description="Polar residues" evidence="1">
    <location>
        <begin position="319"/>
        <end position="334"/>
    </location>
</feature>
<evidence type="ECO:0000313" key="4">
    <source>
        <dbReference type="Proteomes" id="UP000799539"/>
    </source>
</evidence>
<dbReference type="InterPro" id="IPR000999">
    <property type="entry name" value="RNase_III_dom"/>
</dbReference>
<name>A0A6A6FA67_9PEZI</name>
<reference evidence="3" key="1">
    <citation type="journal article" date="2020" name="Stud. Mycol.">
        <title>101 Dothideomycetes genomes: a test case for predicting lifestyles and emergence of pathogens.</title>
        <authorList>
            <person name="Haridas S."/>
            <person name="Albert R."/>
            <person name="Binder M."/>
            <person name="Bloem J."/>
            <person name="Labutti K."/>
            <person name="Salamov A."/>
            <person name="Andreopoulos B."/>
            <person name="Baker S."/>
            <person name="Barry K."/>
            <person name="Bills G."/>
            <person name="Bluhm B."/>
            <person name="Cannon C."/>
            <person name="Castanera R."/>
            <person name="Culley D."/>
            <person name="Daum C."/>
            <person name="Ezra D."/>
            <person name="Gonzalez J."/>
            <person name="Henrissat B."/>
            <person name="Kuo A."/>
            <person name="Liang C."/>
            <person name="Lipzen A."/>
            <person name="Lutzoni F."/>
            <person name="Magnuson J."/>
            <person name="Mondo S."/>
            <person name="Nolan M."/>
            <person name="Ohm R."/>
            <person name="Pangilinan J."/>
            <person name="Park H.-J."/>
            <person name="Ramirez L."/>
            <person name="Alfaro M."/>
            <person name="Sun H."/>
            <person name="Tritt A."/>
            <person name="Yoshinaga Y."/>
            <person name="Zwiers L.-H."/>
            <person name="Turgeon B."/>
            <person name="Goodwin S."/>
            <person name="Spatafora J."/>
            <person name="Crous P."/>
            <person name="Grigoriev I."/>
        </authorList>
    </citation>
    <scope>NUCLEOTIDE SEQUENCE</scope>
    <source>
        <strain evidence="3">SCOH1-5</strain>
    </source>
</reference>